<accession>A0A3B5KTY3</accession>
<evidence type="ECO:0000313" key="7">
    <source>
        <dbReference type="Ensembl" id="ENSXCOP00000003578.1"/>
    </source>
</evidence>
<name>A0A3B5KTY3_9TELE</name>
<dbReference type="AlphaFoldDB" id="A0A3B5KTY3"/>
<feature type="region of interest" description="Disordered" evidence="5">
    <location>
        <begin position="108"/>
        <end position="130"/>
    </location>
</feature>
<dbReference type="Gene3D" id="3.30.40.10">
    <property type="entry name" value="Zinc/RING finger domain, C3HC4 (zinc finger)"/>
    <property type="match status" value="1"/>
</dbReference>
<keyword evidence="2" id="KW-0479">Metal-binding</keyword>
<keyword evidence="4" id="KW-0862">Zinc</keyword>
<evidence type="ECO:0000256" key="2">
    <source>
        <dbReference type="ARBA" id="ARBA00022723"/>
    </source>
</evidence>
<reference evidence="7" key="2">
    <citation type="submission" date="2025-09" db="UniProtKB">
        <authorList>
            <consortium name="Ensembl"/>
        </authorList>
    </citation>
    <scope>IDENTIFICATION</scope>
</reference>
<dbReference type="PROSITE" id="PS51805">
    <property type="entry name" value="EPHD"/>
    <property type="match status" value="1"/>
</dbReference>
<evidence type="ECO:0000256" key="4">
    <source>
        <dbReference type="ARBA" id="ARBA00022833"/>
    </source>
</evidence>
<organism evidence="7 8">
    <name type="scientific">Xiphophorus couchianus</name>
    <name type="common">Monterrey platyfish</name>
    <dbReference type="NCBI Taxonomy" id="32473"/>
    <lineage>
        <taxon>Eukaryota</taxon>
        <taxon>Metazoa</taxon>
        <taxon>Chordata</taxon>
        <taxon>Craniata</taxon>
        <taxon>Vertebrata</taxon>
        <taxon>Euteleostomi</taxon>
        <taxon>Actinopterygii</taxon>
        <taxon>Neopterygii</taxon>
        <taxon>Teleostei</taxon>
        <taxon>Neoteleostei</taxon>
        <taxon>Acanthomorphata</taxon>
        <taxon>Ovalentaria</taxon>
        <taxon>Atherinomorphae</taxon>
        <taxon>Cyprinodontiformes</taxon>
        <taxon>Poeciliidae</taxon>
        <taxon>Poeciliinae</taxon>
        <taxon>Xiphophorus</taxon>
    </lineage>
</organism>
<dbReference type="PANTHER" id="PTHR14955:SF8">
    <property type="entry name" value="SI:CH211-165G14.1-RELATED"/>
    <property type="match status" value="1"/>
</dbReference>
<dbReference type="GO" id="GO:0005634">
    <property type="term" value="C:nucleus"/>
    <property type="evidence" value="ECO:0007669"/>
    <property type="project" value="TreeGrafter"/>
</dbReference>
<dbReference type="InterPro" id="IPR034732">
    <property type="entry name" value="EPHD"/>
</dbReference>
<keyword evidence="8" id="KW-1185">Reference proteome</keyword>
<reference evidence="7" key="1">
    <citation type="submission" date="2025-08" db="UniProtKB">
        <authorList>
            <consortium name="Ensembl"/>
        </authorList>
    </citation>
    <scope>IDENTIFICATION</scope>
</reference>
<evidence type="ECO:0000313" key="8">
    <source>
        <dbReference type="Proteomes" id="UP000261380"/>
    </source>
</evidence>
<keyword evidence="1" id="KW-0597">Phosphoprotein</keyword>
<keyword evidence="3" id="KW-0863">Zinc-finger</keyword>
<dbReference type="Pfam" id="PF13771">
    <property type="entry name" value="zf-HC5HC2H"/>
    <property type="match status" value="1"/>
</dbReference>
<evidence type="ECO:0000256" key="1">
    <source>
        <dbReference type="ARBA" id="ARBA00022553"/>
    </source>
</evidence>
<evidence type="ECO:0000256" key="3">
    <source>
        <dbReference type="ARBA" id="ARBA00022771"/>
    </source>
</evidence>
<dbReference type="GeneTree" id="ENSGT00940000156922"/>
<dbReference type="InterPro" id="IPR052440">
    <property type="entry name" value="Trans_Reg/Chrom_Remod"/>
</dbReference>
<protein>
    <recommendedName>
        <fullName evidence="6">PHD-type domain-containing protein</fullName>
    </recommendedName>
</protein>
<feature type="domain" description="PHD-type" evidence="6">
    <location>
        <begin position="125"/>
        <end position="230"/>
    </location>
</feature>
<dbReference type="InterPro" id="IPR013083">
    <property type="entry name" value="Znf_RING/FYVE/PHD"/>
</dbReference>
<dbReference type="GO" id="GO:0006357">
    <property type="term" value="P:regulation of transcription by RNA polymerase II"/>
    <property type="evidence" value="ECO:0007669"/>
    <property type="project" value="TreeGrafter"/>
</dbReference>
<dbReference type="Ensembl" id="ENSXCOT00000003617.1">
    <property type="protein sequence ID" value="ENSXCOP00000003578.1"/>
    <property type="gene ID" value="ENSXCOG00000002822.1"/>
</dbReference>
<dbReference type="Proteomes" id="UP000261380">
    <property type="component" value="Unplaced"/>
</dbReference>
<evidence type="ECO:0000256" key="5">
    <source>
        <dbReference type="SAM" id="MobiDB-lite"/>
    </source>
</evidence>
<dbReference type="PANTHER" id="PTHR14955">
    <property type="entry name" value="RETINOIC ACID INDUCED 1/TRANSCRIPTION FACTOR 20"/>
    <property type="match status" value="1"/>
</dbReference>
<dbReference type="STRING" id="32473.ENSXCOP00000003578"/>
<sequence>MSLILGHLRFVSAVVPTTSCLYLGRLSTHGQHQRALVCCLCGRSANSIDLGDLHGPYYPEGYRPNIKAPANVSGLKEDEEDSSYSDSSSSTTRARRWAAPLKQKGLLGSRKWSSGRISSPEAKRARSEGGLADAEDWYSPPVLPVEPCEYWLHEDCGIWSAGVFLVRGKVYGLEEAVKVAQETMCTACHNPGATLGCFFKGCPNKYHYRCALESGEGSSFAFCVAVPLHST</sequence>
<proteinExistence type="predicted"/>
<feature type="region of interest" description="Disordered" evidence="5">
    <location>
        <begin position="72"/>
        <end position="96"/>
    </location>
</feature>
<evidence type="ECO:0000259" key="6">
    <source>
        <dbReference type="PROSITE" id="PS51805"/>
    </source>
</evidence>
<dbReference type="GO" id="GO:0008270">
    <property type="term" value="F:zinc ion binding"/>
    <property type="evidence" value="ECO:0007669"/>
    <property type="project" value="UniProtKB-KW"/>
</dbReference>